<evidence type="ECO:0000256" key="1">
    <source>
        <dbReference type="ARBA" id="ARBA00009986"/>
    </source>
</evidence>
<comment type="similarity">
    <text evidence="1 4">Belongs to the aldehyde dehydrogenase family.</text>
</comment>
<dbReference type="InterPro" id="IPR015590">
    <property type="entry name" value="Aldehyde_DH_dom"/>
</dbReference>
<dbReference type="Proteomes" id="UP000192674">
    <property type="component" value="Unassembled WGS sequence"/>
</dbReference>
<dbReference type="InterPro" id="IPR016163">
    <property type="entry name" value="Ald_DH_C"/>
</dbReference>
<dbReference type="InterPro" id="IPR016161">
    <property type="entry name" value="Ald_DH/histidinol_DH"/>
</dbReference>
<evidence type="ECO:0000256" key="2">
    <source>
        <dbReference type="ARBA" id="ARBA00023002"/>
    </source>
</evidence>
<dbReference type="EMBL" id="FWXV01000001">
    <property type="protein sequence ID" value="SMC52122.1"/>
    <property type="molecule type" value="Genomic_DNA"/>
</dbReference>
<dbReference type="OrthoDB" id="6882680at2"/>
<accession>A0A1Y5WUG2</accession>
<name>A0A1Y5WUG2_KIBAR</name>
<dbReference type="PROSITE" id="PS00687">
    <property type="entry name" value="ALDEHYDE_DEHYDR_GLU"/>
    <property type="match status" value="1"/>
</dbReference>
<evidence type="ECO:0000256" key="3">
    <source>
        <dbReference type="PROSITE-ProRule" id="PRU10007"/>
    </source>
</evidence>
<dbReference type="AlphaFoldDB" id="A0A1Y5WUG2"/>
<sequence length="486" mass="50974">MPDALALTADTLAHDWRLLIGGKLVPAKTTYENPSPVTGKVIAHVPDAGSQEVDAAVTAASQGFPAWAATPIAERAAIVRQIAARVRENAAELAALDTLDGGNIIRLAQDDVHRGAEMLEYFADIARALTGDTVPVTADALHFTTHQPIGVVARIIPYNHPIMFAAGKIAAPLVAGNSVILKAPHQTPLSALRLGELVADLLPEGVLSILTGSGPATGDAIVRHPDVRRIAFIGSARTGLIIQRAAAETSVKHVTLELGGKNAMVAFPDADPAEVAQSVVHGMNFSWSGQSCGSTTRLVVHEDIRPQVVAEVARLAGGLRVGDPFDPATDVGTLVSQDQFDKVTGYLEIARGEGASVAAGGSPVPGTALAVEPTVFTDVTPDMRIAQEEVFGPVLSVLSFRDEAEAVRLANSVEYGLTGSVWTNDLRRAHRVANALEAGYVWINGSSTHYVGTPFGGVKSSGIGREECLEELLSFTETKAVHISYA</sequence>
<evidence type="ECO:0000259" key="5">
    <source>
        <dbReference type="Pfam" id="PF00171"/>
    </source>
</evidence>
<gene>
    <name evidence="6" type="ORF">SAMN05661093_00336</name>
</gene>
<organism evidence="6 7">
    <name type="scientific">Kibdelosporangium aridum</name>
    <dbReference type="NCBI Taxonomy" id="2030"/>
    <lineage>
        <taxon>Bacteria</taxon>
        <taxon>Bacillati</taxon>
        <taxon>Actinomycetota</taxon>
        <taxon>Actinomycetes</taxon>
        <taxon>Pseudonocardiales</taxon>
        <taxon>Pseudonocardiaceae</taxon>
        <taxon>Kibdelosporangium</taxon>
    </lineage>
</organism>
<keyword evidence="2 4" id="KW-0560">Oxidoreductase</keyword>
<dbReference type="FunFam" id="3.40.309.10:FF:000012">
    <property type="entry name" value="Betaine aldehyde dehydrogenase"/>
    <property type="match status" value="1"/>
</dbReference>
<protein>
    <submittedName>
        <fullName evidence="6">Aldehyde dehydrogenase family protein</fullName>
    </submittedName>
</protein>
<proteinExistence type="inferred from homology"/>
<feature type="active site" evidence="3">
    <location>
        <position position="257"/>
    </location>
</feature>
<dbReference type="RefSeq" id="WP_084424268.1">
    <property type="nucleotide sequence ID" value="NZ_FWXV01000001.1"/>
</dbReference>
<dbReference type="SUPFAM" id="SSF53720">
    <property type="entry name" value="ALDH-like"/>
    <property type="match status" value="1"/>
</dbReference>
<dbReference type="Gene3D" id="3.40.309.10">
    <property type="entry name" value="Aldehyde Dehydrogenase, Chain A, domain 2"/>
    <property type="match status" value="1"/>
</dbReference>
<dbReference type="InterPro" id="IPR029510">
    <property type="entry name" value="Ald_DH_CS_GLU"/>
</dbReference>
<feature type="domain" description="Aldehyde dehydrogenase" evidence="5">
    <location>
        <begin position="29"/>
        <end position="481"/>
    </location>
</feature>
<evidence type="ECO:0000313" key="6">
    <source>
        <dbReference type="EMBL" id="SMC52122.1"/>
    </source>
</evidence>
<dbReference type="Gene3D" id="3.40.605.10">
    <property type="entry name" value="Aldehyde Dehydrogenase, Chain A, domain 1"/>
    <property type="match status" value="1"/>
</dbReference>
<dbReference type="FunFam" id="3.40.605.10:FF:000007">
    <property type="entry name" value="NAD/NADP-dependent betaine aldehyde dehydrogenase"/>
    <property type="match status" value="1"/>
</dbReference>
<evidence type="ECO:0000313" key="7">
    <source>
        <dbReference type="Proteomes" id="UP000192674"/>
    </source>
</evidence>
<reference evidence="6 7" key="1">
    <citation type="submission" date="2017-04" db="EMBL/GenBank/DDBJ databases">
        <authorList>
            <person name="Afonso C.L."/>
            <person name="Miller P.J."/>
            <person name="Scott M.A."/>
            <person name="Spackman E."/>
            <person name="Goraichik I."/>
            <person name="Dimitrov K.M."/>
            <person name="Suarez D.L."/>
            <person name="Swayne D.E."/>
        </authorList>
    </citation>
    <scope>NUCLEOTIDE SEQUENCE [LARGE SCALE GENOMIC DNA]</scope>
    <source>
        <strain evidence="6 7">DSM 43828</strain>
    </source>
</reference>
<dbReference type="InterPro" id="IPR016162">
    <property type="entry name" value="Ald_DH_N"/>
</dbReference>
<evidence type="ECO:0000256" key="4">
    <source>
        <dbReference type="RuleBase" id="RU003345"/>
    </source>
</evidence>
<dbReference type="GO" id="GO:0016620">
    <property type="term" value="F:oxidoreductase activity, acting on the aldehyde or oxo group of donors, NAD or NADP as acceptor"/>
    <property type="evidence" value="ECO:0007669"/>
    <property type="project" value="InterPro"/>
</dbReference>
<keyword evidence="7" id="KW-1185">Reference proteome</keyword>
<dbReference type="PANTHER" id="PTHR11699">
    <property type="entry name" value="ALDEHYDE DEHYDROGENASE-RELATED"/>
    <property type="match status" value="1"/>
</dbReference>
<dbReference type="Pfam" id="PF00171">
    <property type="entry name" value="Aldedh"/>
    <property type="match status" value="1"/>
</dbReference>